<dbReference type="OrthoDB" id="2068116at2"/>
<protein>
    <submittedName>
        <fullName evidence="3">TadE-like protein</fullName>
    </submittedName>
</protein>
<keyword evidence="1" id="KW-0812">Transmembrane</keyword>
<evidence type="ECO:0000259" key="2">
    <source>
        <dbReference type="Pfam" id="PF07811"/>
    </source>
</evidence>
<dbReference type="AlphaFoldDB" id="A0A1M6SQ34"/>
<sequence>MAGKAAENMLKKIAEKVPERKREEDTKQRFRLSGSATVEMAYVMPIVLLVFVVVMNLCFYYHDKNILNAIAYETAVLGSQKERTPKGFDEGELQTHFLQRLEGKMILFSSASVNVSKNSSYITVSSSASKKRMRIHIEQRASVTEPEKYIRLLRKVKNGGESQ</sequence>
<evidence type="ECO:0000313" key="3">
    <source>
        <dbReference type="EMBL" id="SHK46766.1"/>
    </source>
</evidence>
<dbReference type="RefSeq" id="WP_084534070.1">
    <property type="nucleotide sequence ID" value="NZ_FQZY01000051.1"/>
</dbReference>
<dbReference type="EMBL" id="FQZY01000051">
    <property type="protein sequence ID" value="SHK46766.1"/>
    <property type="molecule type" value="Genomic_DNA"/>
</dbReference>
<reference evidence="3 4" key="1">
    <citation type="submission" date="2016-11" db="EMBL/GenBank/DDBJ databases">
        <authorList>
            <person name="Jaros S."/>
            <person name="Januszkiewicz K."/>
            <person name="Wedrychowicz H."/>
        </authorList>
    </citation>
    <scope>NUCLEOTIDE SEQUENCE [LARGE SCALE GENOMIC DNA]</scope>
    <source>
        <strain evidence="3 4">DSM 15480</strain>
    </source>
</reference>
<organism evidence="3 4">
    <name type="scientific">Hespellia stercorisuis DSM 15480</name>
    <dbReference type="NCBI Taxonomy" id="1121950"/>
    <lineage>
        <taxon>Bacteria</taxon>
        <taxon>Bacillati</taxon>
        <taxon>Bacillota</taxon>
        <taxon>Clostridia</taxon>
        <taxon>Lachnospirales</taxon>
        <taxon>Lachnospiraceae</taxon>
        <taxon>Hespellia</taxon>
    </lineage>
</organism>
<evidence type="ECO:0000313" key="4">
    <source>
        <dbReference type="Proteomes" id="UP000184301"/>
    </source>
</evidence>
<keyword evidence="1" id="KW-0472">Membrane</keyword>
<dbReference type="Pfam" id="PF07811">
    <property type="entry name" value="TadE"/>
    <property type="match status" value="1"/>
</dbReference>
<keyword evidence="4" id="KW-1185">Reference proteome</keyword>
<evidence type="ECO:0000256" key="1">
    <source>
        <dbReference type="SAM" id="Phobius"/>
    </source>
</evidence>
<feature type="domain" description="TadE-like" evidence="2">
    <location>
        <begin position="34"/>
        <end position="75"/>
    </location>
</feature>
<feature type="transmembrane region" description="Helical" evidence="1">
    <location>
        <begin position="40"/>
        <end position="61"/>
    </location>
</feature>
<keyword evidence="1" id="KW-1133">Transmembrane helix</keyword>
<dbReference type="InterPro" id="IPR012495">
    <property type="entry name" value="TadE-like_dom"/>
</dbReference>
<accession>A0A1M6SQ34</accession>
<dbReference type="Proteomes" id="UP000184301">
    <property type="component" value="Unassembled WGS sequence"/>
</dbReference>
<gene>
    <name evidence="3" type="ORF">SAMN02745243_03009</name>
</gene>
<proteinExistence type="predicted"/>
<dbReference type="STRING" id="1121950.SAMN02745243_03009"/>
<name>A0A1M6SQ34_9FIRM</name>